<keyword evidence="8" id="KW-1185">Reference proteome</keyword>
<evidence type="ECO:0000313" key="8">
    <source>
        <dbReference type="Proteomes" id="UP000188354"/>
    </source>
</evidence>
<protein>
    <recommendedName>
        <fullName evidence="6">TF-B3 domain-containing protein</fullName>
    </recommendedName>
</protein>
<evidence type="ECO:0000256" key="4">
    <source>
        <dbReference type="ARBA" id="ARBA00023163"/>
    </source>
</evidence>
<name>A0A394DF90_LUPAN</name>
<dbReference type="Gramene" id="OIW21705">
    <property type="protein sequence ID" value="OIW21705"/>
    <property type="gene ID" value="TanjilG_08325"/>
</dbReference>
<proteinExistence type="predicted"/>
<keyword evidence="4" id="KW-0804">Transcription</keyword>
<dbReference type="Proteomes" id="UP000188354">
    <property type="component" value="Unassembled WGS sequence"/>
</dbReference>
<reference evidence="7 8" key="1">
    <citation type="journal article" date="2017" name="Plant Biotechnol. J.">
        <title>A comprehensive draft genome sequence for lupin (Lupinus angustifolius), an emerging health food: insights into plant-microbe interactions and legume evolution.</title>
        <authorList>
            <person name="Hane J.K."/>
            <person name="Ming Y."/>
            <person name="Kamphuis L.G."/>
            <person name="Nelson M.N."/>
            <person name="Garg G."/>
            <person name="Atkins C.A."/>
            <person name="Bayer P.E."/>
            <person name="Bravo A."/>
            <person name="Bringans S."/>
            <person name="Cannon S."/>
            <person name="Edwards D."/>
            <person name="Foley R."/>
            <person name="Gao L.L."/>
            <person name="Harrison M.J."/>
            <person name="Huang W."/>
            <person name="Hurgobin B."/>
            <person name="Li S."/>
            <person name="Liu C.W."/>
            <person name="McGrath A."/>
            <person name="Morahan G."/>
            <person name="Murray J."/>
            <person name="Weller J."/>
            <person name="Jian J."/>
            <person name="Singh K.B."/>
        </authorList>
    </citation>
    <scope>NUCLEOTIDE SEQUENCE [LARGE SCALE GENOMIC DNA]</scope>
    <source>
        <strain evidence="8">cv. Tanjil</strain>
        <tissue evidence="7">Whole plant</tissue>
    </source>
</reference>
<dbReference type="Pfam" id="PF03754">
    <property type="entry name" value="At2g31720-like"/>
    <property type="match status" value="1"/>
</dbReference>
<dbReference type="PANTHER" id="PTHR31541">
    <property type="entry name" value="B3 DOMAIN PLANT PROTEIN-RELATED"/>
    <property type="match status" value="1"/>
</dbReference>
<dbReference type="InterPro" id="IPR005508">
    <property type="entry name" value="At2g31720-like"/>
</dbReference>
<comment type="caution">
    <text evidence="7">The sequence shown here is derived from an EMBL/GenBank/DDBJ whole genome shotgun (WGS) entry which is preliminary data.</text>
</comment>
<accession>A0A394DF90</accession>
<dbReference type="AlphaFoldDB" id="A0A394DF90"/>
<evidence type="ECO:0000313" key="7">
    <source>
        <dbReference type="EMBL" id="OIW21705.1"/>
    </source>
</evidence>
<evidence type="ECO:0000259" key="6">
    <source>
        <dbReference type="PROSITE" id="PS50863"/>
    </source>
</evidence>
<dbReference type="GO" id="GO:0003677">
    <property type="term" value="F:DNA binding"/>
    <property type="evidence" value="ECO:0007669"/>
    <property type="project" value="UniProtKB-KW"/>
</dbReference>
<evidence type="ECO:0000256" key="3">
    <source>
        <dbReference type="ARBA" id="ARBA00023125"/>
    </source>
</evidence>
<feature type="domain" description="TF-B3" evidence="6">
    <location>
        <begin position="1"/>
        <end position="98"/>
    </location>
</feature>
<dbReference type="EMBL" id="MLAU01031031">
    <property type="protein sequence ID" value="OIW21705.1"/>
    <property type="molecule type" value="Genomic_DNA"/>
</dbReference>
<keyword evidence="5" id="KW-0539">Nucleus</keyword>
<dbReference type="PROSITE" id="PS50863">
    <property type="entry name" value="B3"/>
    <property type="match status" value="1"/>
</dbReference>
<dbReference type="GO" id="GO:0005634">
    <property type="term" value="C:nucleus"/>
    <property type="evidence" value="ECO:0007669"/>
    <property type="project" value="UniProtKB-SubCell"/>
</dbReference>
<dbReference type="Gene3D" id="2.40.330.10">
    <property type="entry name" value="DNA-binding pseudobarrel domain"/>
    <property type="match status" value="1"/>
</dbReference>
<organism evidence="7 8">
    <name type="scientific">Lupinus angustifolius</name>
    <name type="common">Narrow-leaved blue lupine</name>
    <dbReference type="NCBI Taxonomy" id="3871"/>
    <lineage>
        <taxon>Eukaryota</taxon>
        <taxon>Viridiplantae</taxon>
        <taxon>Streptophyta</taxon>
        <taxon>Embryophyta</taxon>
        <taxon>Tracheophyta</taxon>
        <taxon>Spermatophyta</taxon>
        <taxon>Magnoliopsida</taxon>
        <taxon>eudicotyledons</taxon>
        <taxon>Gunneridae</taxon>
        <taxon>Pentapetalae</taxon>
        <taxon>rosids</taxon>
        <taxon>fabids</taxon>
        <taxon>Fabales</taxon>
        <taxon>Fabaceae</taxon>
        <taxon>Papilionoideae</taxon>
        <taxon>50 kb inversion clade</taxon>
        <taxon>genistoids sensu lato</taxon>
        <taxon>core genistoids</taxon>
        <taxon>Genisteae</taxon>
        <taxon>Lupinus</taxon>
    </lineage>
</organism>
<dbReference type="InterPro" id="IPR015300">
    <property type="entry name" value="DNA-bd_pseudobarrel_sf"/>
</dbReference>
<dbReference type="PANTHER" id="PTHR31541:SF25">
    <property type="entry name" value="GAMMA-GLIADIN B"/>
    <property type="match status" value="1"/>
</dbReference>
<keyword evidence="2" id="KW-0805">Transcription regulation</keyword>
<keyword evidence="3" id="KW-0238">DNA-binding</keyword>
<evidence type="ECO:0000256" key="1">
    <source>
        <dbReference type="ARBA" id="ARBA00004123"/>
    </source>
</evidence>
<sequence>MPLRQIKNLGFLREGELETLGHKKGISVTLIQPSLNLTKLTLVRWDMRKENGTNSSNYVLRSSWMNVVNSNQLEEGDKVQVWSFRVQEELHIALVKSLNV</sequence>
<dbReference type="InterPro" id="IPR003340">
    <property type="entry name" value="B3_DNA-bd"/>
</dbReference>
<comment type="subcellular location">
    <subcellularLocation>
        <location evidence="1">Nucleus</location>
    </subcellularLocation>
</comment>
<dbReference type="SUPFAM" id="SSF101936">
    <property type="entry name" value="DNA-binding pseudobarrel domain"/>
    <property type="match status" value="1"/>
</dbReference>
<evidence type="ECO:0000256" key="5">
    <source>
        <dbReference type="ARBA" id="ARBA00023242"/>
    </source>
</evidence>
<gene>
    <name evidence="7" type="ORF">TanjilG_08325</name>
</gene>
<evidence type="ECO:0000256" key="2">
    <source>
        <dbReference type="ARBA" id="ARBA00023015"/>
    </source>
</evidence>